<evidence type="ECO:0000313" key="13">
    <source>
        <dbReference type="Proteomes" id="UP000242502"/>
    </source>
</evidence>
<evidence type="ECO:0000256" key="7">
    <source>
        <dbReference type="ARBA" id="ARBA00023235"/>
    </source>
</evidence>
<dbReference type="InterPro" id="IPR027417">
    <property type="entry name" value="P-loop_NTPase"/>
</dbReference>
<feature type="domain" description="Helicase ATP-binding" evidence="10">
    <location>
        <begin position="27"/>
        <end position="195"/>
    </location>
</feature>
<dbReference type="STRING" id="62101.AB835_13490"/>
<dbReference type="GO" id="GO:0003677">
    <property type="term" value="F:DNA binding"/>
    <property type="evidence" value="ECO:0007669"/>
    <property type="project" value="UniProtKB-KW"/>
</dbReference>
<protein>
    <recommendedName>
        <fullName evidence="9">DNA 3'-5' helicase</fullName>
        <ecNumber evidence="9">5.6.2.4</ecNumber>
    </recommendedName>
</protein>
<evidence type="ECO:0000256" key="6">
    <source>
        <dbReference type="ARBA" id="ARBA00023125"/>
    </source>
</evidence>
<sequence>MKITNVDNLLKENFGFEGFREGQKPVIETLLSGQSSLAIFPTGSGKSLCYQLTAIQLPHLTLVVSPLLALMKDQLTFLHQHGIAASSLDSSLNDEEYNCVVKDIRSNKLKILMVSVERFKNERFRLLMEKTPISLLVVDEAHCISEWGHNFRPDYLKLPKYQKDLNIPQVLLLTATATRQVKQDMTEKFSIAKDAVVQTGFYRNNLHLHVLPVIENDKPQYLAKLIKGQGAISGIVYVTLQHTAERIAAYLKSAGLNAKAYHAGMNNDLRKQVQDEFMCGDTLVVVATIAFGMGVDKSDIRFVIHYDLPKSIENYSQEIGRAGRDGKLSNCYVLGNLTTLNTLENFVYGDTPERWAIKTVIDTIKARTKDHWETQLYTLSNQSNIRQLTLKTLLVKLEMADVIAPKYSYSAEYNIKLLVDQKTIIDYFDGERKAFVSALLDTTVFKKVWGTVDVDRLFNVYGGERKRAITALEYMQDKQWLELKPSGNIDVFSVNDTLLNQPNLVDNLYQQFKQHEESEIHRIAQLLQFLQSNHCLSCGLATYFDDLNAPERCGYCTVCQGNPAVLSGESNNDFIQPEQLHMIVTELKNHLLTFNITHCSNDVMARYLVGINMPIFTATKAKKSVAGFSVAKTMRYKHLMGLLDNAS</sequence>
<dbReference type="InterPro" id="IPR014001">
    <property type="entry name" value="Helicase_ATP-bd"/>
</dbReference>
<evidence type="ECO:0000256" key="2">
    <source>
        <dbReference type="ARBA" id="ARBA00022741"/>
    </source>
</evidence>
<dbReference type="GO" id="GO:0006281">
    <property type="term" value="P:DNA repair"/>
    <property type="evidence" value="ECO:0007669"/>
    <property type="project" value="TreeGrafter"/>
</dbReference>
<feature type="domain" description="Helicase C-terminal" evidence="11">
    <location>
        <begin position="217"/>
        <end position="380"/>
    </location>
</feature>
<evidence type="ECO:0000256" key="5">
    <source>
        <dbReference type="ARBA" id="ARBA00022840"/>
    </source>
</evidence>
<dbReference type="GO" id="GO:0006310">
    <property type="term" value="P:DNA recombination"/>
    <property type="evidence" value="ECO:0007669"/>
    <property type="project" value="InterPro"/>
</dbReference>
<proteinExistence type="inferred from homology"/>
<dbReference type="SMART" id="SM00487">
    <property type="entry name" value="DEXDc"/>
    <property type="match status" value="1"/>
</dbReference>
<dbReference type="PANTHER" id="PTHR13710:SF105">
    <property type="entry name" value="ATP-DEPENDENT DNA HELICASE Q1"/>
    <property type="match status" value="1"/>
</dbReference>
<dbReference type="SMART" id="SM00490">
    <property type="entry name" value="HELICc"/>
    <property type="match status" value="1"/>
</dbReference>
<dbReference type="InterPro" id="IPR002464">
    <property type="entry name" value="DNA/RNA_helicase_DEAH_CS"/>
</dbReference>
<dbReference type="InterPro" id="IPR011545">
    <property type="entry name" value="DEAD/DEAH_box_helicase_dom"/>
</dbReference>
<dbReference type="Pfam" id="PF00270">
    <property type="entry name" value="DEAD"/>
    <property type="match status" value="1"/>
</dbReference>
<dbReference type="GO" id="GO:0030894">
    <property type="term" value="C:replisome"/>
    <property type="evidence" value="ECO:0007669"/>
    <property type="project" value="TreeGrafter"/>
</dbReference>
<gene>
    <name evidence="12" type="ORF">AB835_13490</name>
</gene>
<dbReference type="PANTHER" id="PTHR13710">
    <property type="entry name" value="DNA HELICASE RECQ FAMILY MEMBER"/>
    <property type="match status" value="1"/>
</dbReference>
<dbReference type="GO" id="GO:0005737">
    <property type="term" value="C:cytoplasm"/>
    <property type="evidence" value="ECO:0007669"/>
    <property type="project" value="TreeGrafter"/>
</dbReference>
<dbReference type="Gene3D" id="1.10.10.10">
    <property type="entry name" value="Winged helix-like DNA-binding domain superfamily/Winged helix DNA-binding domain"/>
    <property type="match status" value="1"/>
</dbReference>
<dbReference type="EMBL" id="MDLC01000068">
    <property type="protein sequence ID" value="ODS22557.1"/>
    <property type="molecule type" value="Genomic_DNA"/>
</dbReference>
<dbReference type="Pfam" id="PF00271">
    <property type="entry name" value="Helicase_C"/>
    <property type="match status" value="1"/>
</dbReference>
<dbReference type="PROSITE" id="PS51192">
    <property type="entry name" value="HELICASE_ATP_BIND_1"/>
    <property type="match status" value="1"/>
</dbReference>
<keyword evidence="3" id="KW-0378">Hydrolase</keyword>
<dbReference type="CDD" id="cd18018">
    <property type="entry name" value="DEXHc_RecQ4-like"/>
    <property type="match status" value="1"/>
</dbReference>
<comment type="similarity">
    <text evidence="1">Belongs to the helicase family. RecQ subfamily.</text>
</comment>
<evidence type="ECO:0000256" key="4">
    <source>
        <dbReference type="ARBA" id="ARBA00022806"/>
    </source>
</evidence>
<evidence type="ECO:0000259" key="10">
    <source>
        <dbReference type="PROSITE" id="PS51192"/>
    </source>
</evidence>
<evidence type="ECO:0000256" key="1">
    <source>
        <dbReference type="ARBA" id="ARBA00005446"/>
    </source>
</evidence>
<keyword evidence="4" id="KW-0347">Helicase</keyword>
<dbReference type="AlphaFoldDB" id="A0A1D2QLW8"/>
<dbReference type="GO" id="GO:0009378">
    <property type="term" value="F:four-way junction helicase activity"/>
    <property type="evidence" value="ECO:0007669"/>
    <property type="project" value="TreeGrafter"/>
</dbReference>
<reference evidence="12 13" key="1">
    <citation type="journal article" date="2016" name="Appl. Environ. Microbiol.">
        <title>Lack of Overt Genome Reduction in the Bryostatin-Producing Bryozoan Symbiont "Candidatus Endobugula sertula".</title>
        <authorList>
            <person name="Miller I.J."/>
            <person name="Vanee N."/>
            <person name="Fong S.S."/>
            <person name="Lim-Fong G.E."/>
            <person name="Kwan J.C."/>
        </authorList>
    </citation>
    <scope>NUCLEOTIDE SEQUENCE [LARGE SCALE GENOMIC DNA]</scope>
    <source>
        <strain evidence="12">AB1-4</strain>
    </source>
</reference>
<organism evidence="12 13">
    <name type="scientific">Candidatus Endobugula sertula</name>
    <name type="common">Bugula neritina bacterial symbiont</name>
    <dbReference type="NCBI Taxonomy" id="62101"/>
    <lineage>
        <taxon>Bacteria</taxon>
        <taxon>Pseudomonadati</taxon>
        <taxon>Pseudomonadota</taxon>
        <taxon>Gammaproteobacteria</taxon>
        <taxon>Cellvibrionales</taxon>
        <taxon>Cellvibrionaceae</taxon>
        <taxon>Candidatus Endobugula</taxon>
    </lineage>
</organism>
<keyword evidence="2" id="KW-0547">Nucleotide-binding</keyword>
<dbReference type="PROSITE" id="PS51194">
    <property type="entry name" value="HELICASE_CTER"/>
    <property type="match status" value="1"/>
</dbReference>
<dbReference type="Proteomes" id="UP000242502">
    <property type="component" value="Unassembled WGS sequence"/>
</dbReference>
<dbReference type="NCBIfam" id="TIGR00614">
    <property type="entry name" value="recQ_fam"/>
    <property type="match status" value="1"/>
</dbReference>
<evidence type="ECO:0000313" key="12">
    <source>
        <dbReference type="EMBL" id="ODS22557.1"/>
    </source>
</evidence>
<dbReference type="InterPro" id="IPR036388">
    <property type="entry name" value="WH-like_DNA-bd_sf"/>
</dbReference>
<comment type="caution">
    <text evidence="12">The sequence shown here is derived from an EMBL/GenBank/DDBJ whole genome shotgun (WGS) entry which is preliminary data.</text>
</comment>
<dbReference type="GO" id="GO:0043138">
    <property type="term" value="F:3'-5' DNA helicase activity"/>
    <property type="evidence" value="ECO:0007669"/>
    <property type="project" value="UniProtKB-EC"/>
</dbReference>
<dbReference type="GO" id="GO:0005524">
    <property type="term" value="F:ATP binding"/>
    <property type="evidence" value="ECO:0007669"/>
    <property type="project" value="UniProtKB-KW"/>
</dbReference>
<dbReference type="GO" id="GO:0043590">
    <property type="term" value="C:bacterial nucleoid"/>
    <property type="evidence" value="ECO:0007669"/>
    <property type="project" value="TreeGrafter"/>
</dbReference>
<dbReference type="InterPro" id="IPR001650">
    <property type="entry name" value="Helicase_C-like"/>
</dbReference>
<comment type="catalytic activity">
    <reaction evidence="8">
        <text>Couples ATP hydrolysis with the unwinding of duplex DNA by translocating in the 3'-5' direction.</text>
        <dbReference type="EC" id="5.6.2.4"/>
    </reaction>
</comment>
<dbReference type="PROSITE" id="PS00690">
    <property type="entry name" value="DEAH_ATP_HELICASE"/>
    <property type="match status" value="1"/>
</dbReference>
<dbReference type="EC" id="5.6.2.4" evidence="9"/>
<dbReference type="GO" id="GO:0016787">
    <property type="term" value="F:hydrolase activity"/>
    <property type="evidence" value="ECO:0007669"/>
    <property type="project" value="UniProtKB-KW"/>
</dbReference>
<evidence type="ECO:0000256" key="8">
    <source>
        <dbReference type="ARBA" id="ARBA00034617"/>
    </source>
</evidence>
<dbReference type="InterPro" id="IPR004589">
    <property type="entry name" value="DNA_helicase_ATP-dep_RecQ"/>
</dbReference>
<keyword evidence="5" id="KW-0067">ATP-binding</keyword>
<evidence type="ECO:0000259" key="11">
    <source>
        <dbReference type="PROSITE" id="PS51194"/>
    </source>
</evidence>
<keyword evidence="6" id="KW-0238">DNA-binding</keyword>
<dbReference type="Gene3D" id="3.40.50.300">
    <property type="entry name" value="P-loop containing nucleotide triphosphate hydrolases"/>
    <property type="match status" value="2"/>
</dbReference>
<keyword evidence="7" id="KW-0413">Isomerase</keyword>
<evidence type="ECO:0000256" key="9">
    <source>
        <dbReference type="ARBA" id="ARBA00034808"/>
    </source>
</evidence>
<dbReference type="CDD" id="cd18794">
    <property type="entry name" value="SF2_C_RecQ"/>
    <property type="match status" value="1"/>
</dbReference>
<dbReference type="SUPFAM" id="SSF52540">
    <property type="entry name" value="P-loop containing nucleoside triphosphate hydrolases"/>
    <property type="match status" value="1"/>
</dbReference>
<evidence type="ECO:0000256" key="3">
    <source>
        <dbReference type="ARBA" id="ARBA00022801"/>
    </source>
</evidence>
<accession>A0A1D2QLW8</accession>
<name>A0A1D2QLW8_9GAMM</name>